<evidence type="ECO:0000256" key="7">
    <source>
        <dbReference type="ARBA" id="ARBA00040302"/>
    </source>
</evidence>
<comment type="caution">
    <text evidence="10">The sequence shown here is derived from an EMBL/GenBank/DDBJ whole genome shotgun (WGS) entry which is preliminary data.</text>
</comment>
<feature type="transmembrane region" description="Helical" evidence="9">
    <location>
        <begin position="308"/>
        <end position="330"/>
    </location>
</feature>
<feature type="transmembrane region" description="Helical" evidence="9">
    <location>
        <begin position="388"/>
        <end position="412"/>
    </location>
</feature>
<dbReference type="EMBL" id="QNGE01004696">
    <property type="protein sequence ID" value="KAA3672632.1"/>
    <property type="molecule type" value="Genomic_DNA"/>
</dbReference>
<feature type="transmembrane region" description="Helical" evidence="9">
    <location>
        <begin position="78"/>
        <end position="95"/>
    </location>
</feature>
<name>A0A5J4NAQ3_9TREM</name>
<feature type="transmembrane region" description="Helical" evidence="9">
    <location>
        <begin position="137"/>
        <end position="159"/>
    </location>
</feature>
<feature type="transmembrane region" description="Helical" evidence="9">
    <location>
        <begin position="244"/>
        <end position="262"/>
    </location>
</feature>
<feature type="transmembrane region" description="Helical" evidence="9">
    <location>
        <begin position="171"/>
        <end position="191"/>
    </location>
</feature>
<feature type="transmembrane region" description="Helical" evidence="9">
    <location>
        <begin position="467"/>
        <end position="488"/>
    </location>
</feature>
<evidence type="ECO:0000256" key="6">
    <source>
        <dbReference type="ARBA" id="ARBA00023180"/>
    </source>
</evidence>
<feature type="transmembrane region" description="Helical" evidence="9">
    <location>
        <begin position="336"/>
        <end position="357"/>
    </location>
</feature>
<evidence type="ECO:0000256" key="9">
    <source>
        <dbReference type="SAM" id="Phobius"/>
    </source>
</evidence>
<evidence type="ECO:0000313" key="11">
    <source>
        <dbReference type="Proteomes" id="UP000324629"/>
    </source>
</evidence>
<evidence type="ECO:0000256" key="4">
    <source>
        <dbReference type="ARBA" id="ARBA00022989"/>
    </source>
</evidence>
<feature type="transmembrane region" description="Helical" evidence="9">
    <location>
        <begin position="49"/>
        <end position="71"/>
    </location>
</feature>
<feature type="transmembrane region" description="Helical" evidence="9">
    <location>
        <begin position="494"/>
        <end position="515"/>
    </location>
</feature>
<evidence type="ECO:0000256" key="1">
    <source>
        <dbReference type="ARBA" id="ARBA00004141"/>
    </source>
</evidence>
<keyword evidence="6" id="KW-0325">Glycoprotein</keyword>
<organism evidence="10 11">
    <name type="scientific">Paragonimus westermani</name>
    <dbReference type="NCBI Taxonomy" id="34504"/>
    <lineage>
        <taxon>Eukaryota</taxon>
        <taxon>Metazoa</taxon>
        <taxon>Spiralia</taxon>
        <taxon>Lophotrochozoa</taxon>
        <taxon>Platyhelminthes</taxon>
        <taxon>Trematoda</taxon>
        <taxon>Digenea</taxon>
        <taxon>Plagiorchiida</taxon>
        <taxon>Troglotremata</taxon>
        <taxon>Troglotrematidae</taxon>
        <taxon>Paragonimus</taxon>
    </lineage>
</organism>
<dbReference type="Proteomes" id="UP000324629">
    <property type="component" value="Unassembled WGS sequence"/>
</dbReference>
<dbReference type="InterPro" id="IPR010291">
    <property type="entry name" value="Ion_channel_UNC-93"/>
</dbReference>
<dbReference type="Gene3D" id="1.20.1250.20">
    <property type="entry name" value="MFS general substrate transporter like domains"/>
    <property type="match status" value="1"/>
</dbReference>
<evidence type="ECO:0000256" key="2">
    <source>
        <dbReference type="ARBA" id="ARBA00009172"/>
    </source>
</evidence>
<dbReference type="InterPro" id="IPR036259">
    <property type="entry name" value="MFS_trans_sf"/>
</dbReference>
<dbReference type="SUPFAM" id="SSF103473">
    <property type="entry name" value="MFS general substrate transporter"/>
    <property type="match status" value="1"/>
</dbReference>
<keyword evidence="11" id="KW-1185">Reference proteome</keyword>
<reference evidence="10 11" key="1">
    <citation type="journal article" date="2019" name="Gigascience">
        <title>Whole-genome sequence of the oriental lung fluke Paragonimus westermani.</title>
        <authorList>
            <person name="Oey H."/>
            <person name="Zakrzewski M."/>
            <person name="Narain K."/>
            <person name="Devi K.R."/>
            <person name="Agatsuma T."/>
            <person name="Nawaratna S."/>
            <person name="Gobert G.N."/>
            <person name="Jones M.K."/>
            <person name="Ragan M.A."/>
            <person name="McManus D.P."/>
            <person name="Krause L."/>
        </authorList>
    </citation>
    <scope>NUCLEOTIDE SEQUENCE [LARGE SCALE GENOMIC DNA]</scope>
    <source>
        <strain evidence="10 11">IND2009</strain>
    </source>
</reference>
<accession>A0A5J4NAQ3</accession>
<gene>
    <name evidence="10" type="ORF">DEA37_0007111</name>
</gene>
<proteinExistence type="inferred from homology"/>
<dbReference type="PANTHER" id="PTHR23294:SF0">
    <property type="entry name" value="UNC93-LIKE PROTEIN MFSD11"/>
    <property type="match status" value="1"/>
</dbReference>
<feature type="transmembrane region" description="Helical" evidence="9">
    <location>
        <begin position="101"/>
        <end position="125"/>
    </location>
</feature>
<dbReference type="GO" id="GO:0016020">
    <property type="term" value="C:membrane"/>
    <property type="evidence" value="ECO:0007669"/>
    <property type="project" value="UniProtKB-SubCell"/>
</dbReference>
<comment type="subcellular location">
    <subcellularLocation>
        <location evidence="1">Membrane</location>
        <topology evidence="1">Multi-pass membrane protein</topology>
    </subcellularLocation>
</comment>
<dbReference type="InterPro" id="IPR051617">
    <property type="entry name" value="UNC-93-like_regulator"/>
</dbReference>
<dbReference type="Pfam" id="PF05978">
    <property type="entry name" value="UNC-93"/>
    <property type="match status" value="2"/>
</dbReference>
<keyword evidence="5 9" id="KW-0472">Membrane</keyword>
<comment type="similarity">
    <text evidence="2">Belongs to the unc-93 family.</text>
</comment>
<sequence length="538" mass="58627">MPFNVGLFNVILTGVAFLFLFTAFQTASQVSQNVLEAAAKETDQDVGVGYVSLSILYAAFSVFNWFAAVVVKLLGPKYTMFLGALCYLLFVATFMEPRAWSLYLGSIITGFGAAVLWTAQGAFITSFSTGSNVARNFGIFWALFQFSQVIGGLYGYLSLAGNSTIDRQMRLQLYGGLLVCGGIGCLLFFALRPPPKIRRSGSELACSTTELSHTATTNHANTRHLCESAAHTFCRSFHLLPSKVMLCLLLACGFTGVNTTFWSSLFASCIGHTLAFGDNVKAYIGLVVVFVGLGEIVGKLFPGYRIFCLSACCAILACPFFIPTCVNLLVRTPFPLISLSLSLAHLSHITCVILLNLSFGSNSSINTTVERVEKGSGLVNLRRWIDSYGLVSIFGYTGALIGAFLCFIMLPANSPIQETHDFTYISPNLATCLFVAALFGMVDAVWNTQISVLIGRVYGRDEENDDVPVVFGLYRCVQSVMSAITFAYCDQLLLHWHVLLYVFWASAGVAGFFYVHWVSVWTQRLPSATSLVCANPVS</sequence>
<evidence type="ECO:0000256" key="8">
    <source>
        <dbReference type="ARBA" id="ARBA00041910"/>
    </source>
</evidence>
<dbReference type="PANTHER" id="PTHR23294">
    <property type="entry name" value="ET TRANSLATION PRODUCT-RELATED"/>
    <property type="match status" value="1"/>
</dbReference>
<keyword evidence="3 9" id="KW-0812">Transmembrane</keyword>
<evidence type="ECO:0000256" key="3">
    <source>
        <dbReference type="ARBA" id="ARBA00022692"/>
    </source>
</evidence>
<protein>
    <recommendedName>
        <fullName evidence="7">UNC93-like protein MFSD11</fullName>
    </recommendedName>
    <alternativeName>
        <fullName evidence="8">Major facilitator superfamily domain-containing protein 11</fullName>
    </alternativeName>
</protein>
<evidence type="ECO:0000313" key="10">
    <source>
        <dbReference type="EMBL" id="KAA3672632.1"/>
    </source>
</evidence>
<evidence type="ECO:0000256" key="5">
    <source>
        <dbReference type="ARBA" id="ARBA00023136"/>
    </source>
</evidence>
<feature type="transmembrane region" description="Helical" evidence="9">
    <location>
        <begin position="282"/>
        <end position="301"/>
    </location>
</feature>
<keyword evidence="4 9" id="KW-1133">Transmembrane helix</keyword>
<dbReference type="AlphaFoldDB" id="A0A5J4NAQ3"/>
<feature type="transmembrane region" description="Helical" evidence="9">
    <location>
        <begin position="424"/>
        <end position="446"/>
    </location>
</feature>